<dbReference type="SUPFAM" id="SSF56672">
    <property type="entry name" value="DNA/RNA polymerases"/>
    <property type="match status" value="1"/>
</dbReference>
<evidence type="ECO:0000313" key="1">
    <source>
        <dbReference type="EMBL" id="RVW67455.1"/>
    </source>
</evidence>
<dbReference type="InterPro" id="IPR043502">
    <property type="entry name" value="DNA/RNA_pol_sf"/>
</dbReference>
<dbReference type="CDD" id="cd09272">
    <property type="entry name" value="RNase_HI_RT_Ty1"/>
    <property type="match status" value="1"/>
</dbReference>
<sequence length="234" mass="26509">MEVGRTKEGIVVTQRKYVLDLLQETGMLGCKPVDTPMDPIGKIDKDNDSHPTDKDSTLKRARGRGLYFKKTSSREVEVFTDADWAGSLTDRRSTTGYCSYVWGNLVTWRSKKQSVVARSSAEAEFRAMAHGICEGMWLQRILKELGIISNSTMTVLCDNKATISIAKNPVQHDRTKHVEIDRHFIKEKLEGGTIRLMYIHSSRQTADILTKALPKTTYENMKSKLGMLDIYYPT</sequence>
<name>A0A438G5H6_VITVI</name>
<dbReference type="Proteomes" id="UP000288805">
    <property type="component" value="Unassembled WGS sequence"/>
</dbReference>
<reference evidence="1 2" key="1">
    <citation type="journal article" date="2018" name="PLoS Genet.">
        <title>Population sequencing reveals clonal diversity and ancestral inbreeding in the grapevine cultivar Chardonnay.</title>
        <authorList>
            <person name="Roach M.J."/>
            <person name="Johnson D.L."/>
            <person name="Bohlmann J."/>
            <person name="van Vuuren H.J."/>
            <person name="Jones S.J."/>
            <person name="Pretorius I.S."/>
            <person name="Schmidt S.A."/>
            <person name="Borneman A.R."/>
        </authorList>
    </citation>
    <scope>NUCLEOTIDE SEQUENCE [LARGE SCALE GENOMIC DNA]</scope>
    <source>
        <strain evidence="2">cv. Chardonnay</strain>
        <tissue evidence="1">Leaf</tissue>
    </source>
</reference>
<accession>A0A438G5H6</accession>
<gene>
    <name evidence="1" type="primary">RE1_1970</name>
    <name evidence="1" type="ORF">CK203_064101</name>
</gene>
<organism evidence="1 2">
    <name type="scientific">Vitis vinifera</name>
    <name type="common">Grape</name>
    <dbReference type="NCBI Taxonomy" id="29760"/>
    <lineage>
        <taxon>Eukaryota</taxon>
        <taxon>Viridiplantae</taxon>
        <taxon>Streptophyta</taxon>
        <taxon>Embryophyta</taxon>
        <taxon>Tracheophyta</taxon>
        <taxon>Spermatophyta</taxon>
        <taxon>Magnoliopsida</taxon>
        <taxon>eudicotyledons</taxon>
        <taxon>Gunneridae</taxon>
        <taxon>Pentapetalae</taxon>
        <taxon>rosids</taxon>
        <taxon>Vitales</taxon>
        <taxon>Vitaceae</taxon>
        <taxon>Viteae</taxon>
        <taxon>Vitis</taxon>
    </lineage>
</organism>
<proteinExistence type="predicted"/>
<dbReference type="EMBL" id="QGNW01000582">
    <property type="protein sequence ID" value="RVW67455.1"/>
    <property type="molecule type" value="Genomic_DNA"/>
</dbReference>
<evidence type="ECO:0000313" key="2">
    <source>
        <dbReference type="Proteomes" id="UP000288805"/>
    </source>
</evidence>
<dbReference type="AlphaFoldDB" id="A0A438G5H6"/>
<protein>
    <submittedName>
        <fullName evidence="1">Retrovirus-related Pol polyprotein from transposon RE1</fullName>
    </submittedName>
</protein>
<dbReference type="PANTHER" id="PTHR11439:SF486">
    <property type="entry name" value="RLK (RECEPTOR-LIKE KINASE) PROTEIN, PUTATIVE-RELATED"/>
    <property type="match status" value="1"/>
</dbReference>
<comment type="caution">
    <text evidence="1">The sequence shown here is derived from an EMBL/GenBank/DDBJ whole genome shotgun (WGS) entry which is preliminary data.</text>
</comment>
<dbReference type="PANTHER" id="PTHR11439">
    <property type="entry name" value="GAG-POL-RELATED RETROTRANSPOSON"/>
    <property type="match status" value="1"/>
</dbReference>